<reference evidence="6" key="1">
    <citation type="submission" date="2025-08" db="UniProtKB">
        <authorList>
            <consortium name="RefSeq"/>
        </authorList>
    </citation>
    <scope>IDENTIFICATION</scope>
    <source>
        <tissue evidence="6">Gonad</tissue>
    </source>
</reference>
<dbReference type="Pfam" id="PF01344">
    <property type="entry name" value="Kelch_1"/>
    <property type="match status" value="1"/>
</dbReference>
<dbReference type="Gene3D" id="3.30.710.10">
    <property type="entry name" value="Potassium Channel Kv1.1, Chain A"/>
    <property type="match status" value="2"/>
</dbReference>
<dbReference type="InterPro" id="IPR011705">
    <property type="entry name" value="BACK"/>
</dbReference>
<dbReference type="SMART" id="SM00875">
    <property type="entry name" value="BACK"/>
    <property type="match status" value="1"/>
</dbReference>
<gene>
    <name evidence="6" type="primary">LOC109479975</name>
</gene>
<dbReference type="InterPro" id="IPR015915">
    <property type="entry name" value="Kelch-typ_b-propeller"/>
</dbReference>
<sequence>MPAIRGIRRFYSYLGRWVRPYEKDAPKMAAPASPHTPAEVQRQPSQKGGAAAAAKPSALAKHAHRLLTTLNKLRKEGVLCDVTFVCDAETVHAHRVILVSTGSNFKEILQQYSSRNATENDKSSLQDFRGATKIEIDLRGSGLTASAVDKAVEYAYLSDIELLRSGDARERQEIAKVARYFKLLSVEQAVLKMADNVPALCEPAKMLHVQGILKHINQFRNDGFMYDATLICGKEQIPTHKIMLAALSDYFLAMFSAGMRETSSQVIEVGGIDGKLLRKVVDFAYTSALELTTENVQEILHVGSYLQSSLIVEPCCEFLKKHIDMDNCADFYPLTKTYNLVDLEEAVDKFVSDNIIVLSNRQQFQKLELGKLVEILSRDSLRVMSEVEVFGIAMKWLHHDVARWEHMNKILECVRFPLLPPQQMMMTVAREWDLVKKDSRCVALLKEATRYHNMVYRQPVLETPRASLRSDYQCVVTLGGIVQRGEDEESCEDVTFLDMYSQNSAWKDLAQVEQEVSYHCAAVLNNFVYIAGGEAPSISKLSSHKLAINSVWRYDPGRNQWLSVASMQEARSDFSLVPVGNHLYAICGRNKTPGELFTVERYDPLVDEWKYVKRAYEPVFGHAGAALQGKILVSGGGRNKVFHNRVHSYDTALDEWSEKAPLLSPRAFHRMATVGDKVFAIGGYKNRSGPGFPVNDVVSVECYNMAENQWSVVAPMLEAQTGAGVAVLNESVYVVGGRAFSSTSSRRSVRLNTVTKYDTKRNRWERCSSLKQPLRGAACCTLRLPQRLFSMSRLITTV</sequence>
<proteinExistence type="predicted"/>
<dbReference type="InterPro" id="IPR000210">
    <property type="entry name" value="BTB/POZ_dom"/>
</dbReference>
<dbReference type="Proteomes" id="UP000515135">
    <property type="component" value="Unplaced"/>
</dbReference>
<evidence type="ECO:0000313" key="6">
    <source>
        <dbReference type="RefSeq" id="XP_019637618.1"/>
    </source>
</evidence>
<evidence type="ECO:0000256" key="2">
    <source>
        <dbReference type="ARBA" id="ARBA00022737"/>
    </source>
</evidence>
<dbReference type="SUPFAM" id="SSF54695">
    <property type="entry name" value="POZ domain"/>
    <property type="match status" value="2"/>
</dbReference>
<dbReference type="Gene3D" id="1.25.40.420">
    <property type="match status" value="1"/>
</dbReference>
<feature type="domain" description="BTB" evidence="4">
    <location>
        <begin position="226"/>
        <end position="293"/>
    </location>
</feature>
<keyword evidence="5" id="KW-1185">Reference proteome</keyword>
<dbReference type="SUPFAM" id="SSF117281">
    <property type="entry name" value="Kelch motif"/>
    <property type="match status" value="1"/>
</dbReference>
<dbReference type="AlphaFoldDB" id="A0A6P4ZLF0"/>
<dbReference type="SMART" id="SM00225">
    <property type="entry name" value="BTB"/>
    <property type="match status" value="2"/>
</dbReference>
<dbReference type="PROSITE" id="PS50097">
    <property type="entry name" value="BTB"/>
    <property type="match status" value="2"/>
</dbReference>
<accession>A0A6P4ZLF0</accession>
<dbReference type="KEGG" id="bbel:109479975"/>
<keyword evidence="1" id="KW-0880">Kelch repeat</keyword>
<dbReference type="InterPro" id="IPR011333">
    <property type="entry name" value="SKP1/BTB/POZ_sf"/>
</dbReference>
<feature type="compositionally biased region" description="Low complexity" evidence="3">
    <location>
        <begin position="43"/>
        <end position="55"/>
    </location>
</feature>
<dbReference type="Pfam" id="PF07707">
    <property type="entry name" value="BACK"/>
    <property type="match status" value="1"/>
</dbReference>
<keyword evidence="2" id="KW-0677">Repeat</keyword>
<organism evidence="5 6">
    <name type="scientific">Branchiostoma belcheri</name>
    <name type="common">Amphioxus</name>
    <dbReference type="NCBI Taxonomy" id="7741"/>
    <lineage>
        <taxon>Eukaryota</taxon>
        <taxon>Metazoa</taxon>
        <taxon>Chordata</taxon>
        <taxon>Cephalochordata</taxon>
        <taxon>Leptocardii</taxon>
        <taxon>Amphioxiformes</taxon>
        <taxon>Branchiostomatidae</taxon>
        <taxon>Branchiostoma</taxon>
    </lineage>
</organism>
<evidence type="ECO:0000256" key="3">
    <source>
        <dbReference type="SAM" id="MobiDB-lite"/>
    </source>
</evidence>
<dbReference type="PANTHER" id="PTHR45632">
    <property type="entry name" value="LD33804P"/>
    <property type="match status" value="1"/>
</dbReference>
<dbReference type="RefSeq" id="XP_019637618.1">
    <property type="nucleotide sequence ID" value="XM_019782059.1"/>
</dbReference>
<dbReference type="SMART" id="SM00612">
    <property type="entry name" value="Kelch"/>
    <property type="match status" value="6"/>
</dbReference>
<dbReference type="InterPro" id="IPR006652">
    <property type="entry name" value="Kelch_1"/>
</dbReference>
<protein>
    <submittedName>
        <fullName evidence="6">Kelch-like protein 9 isoform X1</fullName>
    </submittedName>
</protein>
<dbReference type="PANTHER" id="PTHR45632:SF27">
    <property type="entry name" value="KELCH-LIKE PROTEIN 9"/>
    <property type="match status" value="1"/>
</dbReference>
<evidence type="ECO:0000256" key="1">
    <source>
        <dbReference type="ARBA" id="ARBA00022441"/>
    </source>
</evidence>
<feature type="domain" description="BTB" evidence="4">
    <location>
        <begin position="80"/>
        <end position="164"/>
    </location>
</feature>
<feature type="region of interest" description="Disordered" evidence="3">
    <location>
        <begin position="26"/>
        <end position="55"/>
    </location>
</feature>
<dbReference type="Pfam" id="PF24681">
    <property type="entry name" value="Kelch_KLHDC2_KLHL20_DRC7"/>
    <property type="match status" value="1"/>
</dbReference>
<dbReference type="GeneID" id="109479975"/>
<name>A0A6P4ZLF0_BRABE</name>
<dbReference type="Gene3D" id="2.120.10.80">
    <property type="entry name" value="Kelch-type beta propeller"/>
    <property type="match status" value="1"/>
</dbReference>
<evidence type="ECO:0000313" key="5">
    <source>
        <dbReference type="Proteomes" id="UP000515135"/>
    </source>
</evidence>
<dbReference type="Pfam" id="PF00651">
    <property type="entry name" value="BTB"/>
    <property type="match status" value="2"/>
</dbReference>
<dbReference type="OrthoDB" id="45365at2759"/>
<evidence type="ECO:0000259" key="4">
    <source>
        <dbReference type="PROSITE" id="PS50097"/>
    </source>
</evidence>